<evidence type="ECO:0000256" key="9">
    <source>
        <dbReference type="ARBA" id="ARBA00022842"/>
    </source>
</evidence>
<feature type="binding site" evidence="12">
    <location>
        <position position="293"/>
    </location>
    <ligand>
        <name>K(+)</name>
        <dbReference type="ChEBI" id="CHEBI:29103"/>
    </ligand>
</feature>
<keyword evidence="5 12" id="KW-0479">Metal-binding</keyword>
<keyword evidence="6 12" id="KW-0547">Nucleotide-binding</keyword>
<keyword evidence="9 12" id="KW-0460">Magnesium</keyword>
<evidence type="ECO:0000256" key="12">
    <source>
        <dbReference type="HAMAP-Rule" id="MF_01987"/>
    </source>
</evidence>
<dbReference type="EMBL" id="JAEKJA010000015">
    <property type="protein sequence ID" value="MBJ3777380.1"/>
    <property type="molecule type" value="Genomic_DNA"/>
</dbReference>
<accession>A0A934IRL9</accession>
<dbReference type="PROSITE" id="PS00584">
    <property type="entry name" value="PFKB_KINASES_2"/>
    <property type="match status" value="1"/>
</dbReference>
<keyword evidence="15" id="KW-1185">Reference proteome</keyword>
<dbReference type="GO" id="GO:0046872">
    <property type="term" value="F:metal ion binding"/>
    <property type="evidence" value="ECO:0007669"/>
    <property type="project" value="UniProtKB-KW"/>
</dbReference>
<dbReference type="EC" id="2.7.1.15" evidence="2 12"/>
<feature type="binding site" evidence="12">
    <location>
        <position position="260"/>
    </location>
    <ligand>
        <name>substrate</name>
    </ligand>
</feature>
<keyword evidence="11 12" id="KW-0119">Carbohydrate metabolism</keyword>
<evidence type="ECO:0000256" key="1">
    <source>
        <dbReference type="ARBA" id="ARBA00005380"/>
    </source>
</evidence>
<keyword evidence="8 12" id="KW-0067">ATP-binding</keyword>
<comment type="pathway">
    <text evidence="12">Carbohydrate metabolism; D-ribose degradation; D-ribose 5-phosphate from beta-D-ribopyranose: step 2/2.</text>
</comment>
<comment type="subcellular location">
    <subcellularLocation>
        <location evidence="12">Cytoplasm</location>
    </subcellularLocation>
</comment>
<dbReference type="InterPro" id="IPR011611">
    <property type="entry name" value="PfkB_dom"/>
</dbReference>
<dbReference type="InterPro" id="IPR029056">
    <property type="entry name" value="Ribokinase-like"/>
</dbReference>
<dbReference type="GO" id="GO:0005524">
    <property type="term" value="F:ATP binding"/>
    <property type="evidence" value="ECO:0007669"/>
    <property type="project" value="UniProtKB-UniRule"/>
</dbReference>
<sequence length="319" mass="32137">MSDDPRNAPPRIAVVGSLNYDILVSGASVPRMGETSPARSWAPKCGGKGGNQAIEAARHGATVSMIGRVGADQLGDALVANLKAQGVDAGCVLRSADGVSGLTVALFDESGDYRGVFVPGANAALERDSISGAARRAIEGAAVLLLQNETPMEANVAAAEVARAAGCRVIWNAAPVQEVDDRMLTLTDILVVNAIEAEGFGAAPVIDLASAEAAARALAPRAPSVVVTAGEDGLAIAGEGRVATLAAHEIRVASTHGAGDAFCGALAVRLAAGFDLGDAVIYASAAAATLVATHEEDRPHLTVDDTLARVSLSPPLTPA</sequence>
<evidence type="ECO:0000256" key="8">
    <source>
        <dbReference type="ARBA" id="ARBA00022840"/>
    </source>
</evidence>
<gene>
    <name evidence="12" type="primary">rbsK</name>
    <name evidence="14" type="ORF">JCR33_16860</name>
</gene>
<comment type="caution">
    <text evidence="14">The sequence shown here is derived from an EMBL/GenBank/DDBJ whole genome shotgun (WGS) entry which is preliminary data.</text>
</comment>
<feature type="binding site" evidence="12">
    <location>
        <position position="256"/>
    </location>
    <ligand>
        <name>K(+)</name>
        <dbReference type="ChEBI" id="CHEBI:29103"/>
    </ligand>
</feature>
<dbReference type="PANTHER" id="PTHR10584">
    <property type="entry name" value="SUGAR KINASE"/>
    <property type="match status" value="1"/>
</dbReference>
<organism evidence="14 15">
    <name type="scientific">Acuticoccus mangrovi</name>
    <dbReference type="NCBI Taxonomy" id="2796142"/>
    <lineage>
        <taxon>Bacteria</taxon>
        <taxon>Pseudomonadati</taxon>
        <taxon>Pseudomonadota</taxon>
        <taxon>Alphaproteobacteria</taxon>
        <taxon>Hyphomicrobiales</taxon>
        <taxon>Amorphaceae</taxon>
        <taxon>Acuticoccus</taxon>
    </lineage>
</organism>
<evidence type="ECO:0000313" key="14">
    <source>
        <dbReference type="EMBL" id="MBJ3777380.1"/>
    </source>
</evidence>
<dbReference type="PANTHER" id="PTHR10584:SF166">
    <property type="entry name" value="RIBOKINASE"/>
    <property type="match status" value="1"/>
</dbReference>
<comment type="cofactor">
    <cofactor evidence="12">
        <name>Mg(2+)</name>
        <dbReference type="ChEBI" id="CHEBI:18420"/>
    </cofactor>
    <text evidence="12">Requires a divalent cation, most likely magnesium in vivo, as an electrophilic catalyst to aid phosphoryl group transfer. It is the chelate of the metal and the nucleotide that is the actual substrate.</text>
</comment>
<feature type="binding site" evidence="12">
    <location>
        <begin position="19"/>
        <end position="21"/>
    </location>
    <ligand>
        <name>substrate</name>
    </ligand>
</feature>
<keyword evidence="12" id="KW-0963">Cytoplasm</keyword>
<keyword evidence="4 12" id="KW-0808">Transferase</keyword>
<dbReference type="InterPro" id="IPR011877">
    <property type="entry name" value="Ribokinase"/>
</dbReference>
<dbReference type="GO" id="GO:0019303">
    <property type="term" value="P:D-ribose catabolic process"/>
    <property type="evidence" value="ECO:0007669"/>
    <property type="project" value="UniProtKB-UniRule"/>
</dbReference>
<dbReference type="RefSeq" id="WP_198883287.1">
    <property type="nucleotide sequence ID" value="NZ_JAEKJA010000015.1"/>
</dbReference>
<feature type="binding site" evidence="12">
    <location>
        <position position="290"/>
    </location>
    <ligand>
        <name>K(+)</name>
        <dbReference type="ChEBI" id="CHEBI:29103"/>
    </ligand>
</feature>
<feature type="binding site" evidence="12">
    <location>
        <position position="193"/>
    </location>
    <ligand>
        <name>ATP</name>
        <dbReference type="ChEBI" id="CHEBI:30616"/>
    </ligand>
</feature>
<evidence type="ECO:0000259" key="13">
    <source>
        <dbReference type="Pfam" id="PF00294"/>
    </source>
</evidence>
<feature type="domain" description="Carbohydrate kinase PfkB" evidence="13">
    <location>
        <begin position="11"/>
        <end position="294"/>
    </location>
</feature>
<dbReference type="GO" id="GO:0004747">
    <property type="term" value="F:ribokinase activity"/>
    <property type="evidence" value="ECO:0007669"/>
    <property type="project" value="UniProtKB-UniRule"/>
</dbReference>
<comment type="catalytic activity">
    <reaction evidence="12">
        <text>D-ribose + ATP = D-ribose 5-phosphate + ADP + H(+)</text>
        <dbReference type="Rhea" id="RHEA:13697"/>
        <dbReference type="ChEBI" id="CHEBI:15378"/>
        <dbReference type="ChEBI" id="CHEBI:30616"/>
        <dbReference type="ChEBI" id="CHEBI:47013"/>
        <dbReference type="ChEBI" id="CHEBI:78346"/>
        <dbReference type="ChEBI" id="CHEBI:456216"/>
        <dbReference type="EC" id="2.7.1.15"/>
    </reaction>
</comment>
<evidence type="ECO:0000256" key="2">
    <source>
        <dbReference type="ARBA" id="ARBA00012035"/>
    </source>
</evidence>
<name>A0A934IRL9_9HYPH</name>
<reference evidence="14" key="1">
    <citation type="submission" date="2020-12" db="EMBL/GenBank/DDBJ databases">
        <title>Bacterial taxonomy.</title>
        <authorList>
            <person name="Pan X."/>
        </authorList>
    </citation>
    <scope>NUCLEOTIDE SEQUENCE</scope>
    <source>
        <strain evidence="14">B2012</strain>
    </source>
</reference>
<evidence type="ECO:0000256" key="5">
    <source>
        <dbReference type="ARBA" id="ARBA00022723"/>
    </source>
</evidence>
<dbReference type="HAMAP" id="MF_01987">
    <property type="entry name" value="Ribokinase"/>
    <property type="match status" value="1"/>
</dbReference>
<dbReference type="InterPro" id="IPR002173">
    <property type="entry name" value="Carboh/pur_kinase_PfkB_CS"/>
</dbReference>
<feature type="binding site" evidence="12">
    <location>
        <begin position="47"/>
        <end position="51"/>
    </location>
    <ligand>
        <name>substrate</name>
    </ligand>
</feature>
<evidence type="ECO:0000256" key="11">
    <source>
        <dbReference type="ARBA" id="ARBA00023277"/>
    </source>
</evidence>
<dbReference type="InterPro" id="IPR002139">
    <property type="entry name" value="Ribo/fructo_kinase"/>
</dbReference>
<comment type="subunit">
    <text evidence="12">Homodimer.</text>
</comment>
<comment type="caution">
    <text evidence="12">Lacks conserved residue(s) required for the propagation of feature annotation.</text>
</comment>
<comment type="function">
    <text evidence="12">Catalyzes the phosphorylation of ribose at O-5 in a reaction requiring ATP and magnesium. The resulting D-ribose-5-phosphate can then be used either for sythesis of nucleotides, histidine, and tryptophan, or as a component of the pentose phosphate pathway.</text>
</comment>
<comment type="similarity">
    <text evidence="12">Belongs to the carbohydrate kinase PfkB family. Ribokinase subfamily.</text>
</comment>
<evidence type="ECO:0000256" key="6">
    <source>
        <dbReference type="ARBA" id="ARBA00022741"/>
    </source>
</evidence>
<dbReference type="Proteomes" id="UP000609531">
    <property type="component" value="Unassembled WGS sequence"/>
</dbReference>
<evidence type="ECO:0000256" key="10">
    <source>
        <dbReference type="ARBA" id="ARBA00022958"/>
    </source>
</evidence>
<evidence type="ECO:0000313" key="15">
    <source>
        <dbReference type="Proteomes" id="UP000609531"/>
    </source>
</evidence>
<dbReference type="Pfam" id="PF00294">
    <property type="entry name" value="PfkB"/>
    <property type="match status" value="1"/>
</dbReference>
<proteinExistence type="inferred from homology"/>
<keyword evidence="10 12" id="KW-0630">Potassium</keyword>
<dbReference type="GO" id="GO:0005829">
    <property type="term" value="C:cytosol"/>
    <property type="evidence" value="ECO:0007669"/>
    <property type="project" value="TreeGrafter"/>
</dbReference>
<dbReference type="AlphaFoldDB" id="A0A934IRL9"/>
<comment type="similarity">
    <text evidence="1">Belongs to the carbohydrate kinase pfkB family.</text>
</comment>
<evidence type="ECO:0000256" key="7">
    <source>
        <dbReference type="ARBA" id="ARBA00022777"/>
    </source>
</evidence>
<feature type="binding site" evidence="12">
    <location>
        <begin position="259"/>
        <end position="260"/>
    </location>
    <ligand>
        <name>ATP</name>
        <dbReference type="ChEBI" id="CHEBI:30616"/>
    </ligand>
</feature>
<feature type="active site" description="Proton acceptor" evidence="12">
    <location>
        <position position="260"/>
    </location>
</feature>
<evidence type="ECO:0000256" key="4">
    <source>
        <dbReference type="ARBA" id="ARBA00022679"/>
    </source>
</evidence>
<dbReference type="Gene3D" id="3.40.1190.20">
    <property type="match status" value="1"/>
</dbReference>
<feature type="binding site" evidence="12">
    <location>
        <begin position="228"/>
        <end position="233"/>
    </location>
    <ligand>
        <name>ATP</name>
        <dbReference type="ChEBI" id="CHEBI:30616"/>
    </ligand>
</feature>
<comment type="activity regulation">
    <text evidence="12">Activated by a monovalent cation that binds near, but not in, the active site. The most likely occupant of the site in vivo is potassium. Ion binding induces a conformational change that may alter substrate affinity.</text>
</comment>
<keyword evidence="7 12" id="KW-0418">Kinase</keyword>
<evidence type="ECO:0000256" key="3">
    <source>
        <dbReference type="ARBA" id="ARBA00016943"/>
    </source>
</evidence>
<protein>
    <recommendedName>
        <fullName evidence="3 12">Ribokinase</fullName>
        <shortName evidence="12">RK</shortName>
        <ecNumber evidence="2 12">2.7.1.15</ecNumber>
    </recommendedName>
</protein>
<feature type="binding site" evidence="12">
    <location>
        <position position="149"/>
    </location>
    <ligand>
        <name>substrate</name>
    </ligand>
</feature>
<dbReference type="SUPFAM" id="SSF53613">
    <property type="entry name" value="Ribokinase-like"/>
    <property type="match status" value="1"/>
</dbReference>
<dbReference type="PRINTS" id="PR00990">
    <property type="entry name" value="RIBOKINASE"/>
</dbReference>